<comment type="cofactor">
    <cofactor evidence="9">
        <name>Zn(2+)</name>
        <dbReference type="ChEBI" id="CHEBI:29105"/>
    </cofactor>
    <text evidence="9">Binds 1 zinc ion per subunit.</text>
</comment>
<evidence type="ECO:0000256" key="6">
    <source>
        <dbReference type="ARBA" id="ARBA00022801"/>
    </source>
</evidence>
<dbReference type="Proteomes" id="UP001516400">
    <property type="component" value="Unassembled WGS sequence"/>
</dbReference>
<evidence type="ECO:0000313" key="12">
    <source>
        <dbReference type="Proteomes" id="UP001516400"/>
    </source>
</evidence>
<dbReference type="EC" id="3.5.4.3" evidence="3 9"/>
<dbReference type="Pfam" id="PF01979">
    <property type="entry name" value="Amidohydro_1"/>
    <property type="match status" value="1"/>
</dbReference>
<evidence type="ECO:0000256" key="1">
    <source>
        <dbReference type="ARBA" id="ARBA00004984"/>
    </source>
</evidence>
<sequence>MKSKVKFQIFCGNIVHCEKYPEVELLENGYIVVLDSKIVAMGPSTTLEDAKNRLNIENFSVTQLRPTQLLIPGFIDTHIHAVQYPNCGLGYDKPLLEWLNNYTYPLEKQMQNKELAKRVFEAVVKKTLSHGTTTAMYFASLYENICMILVDSVIRNGQRALVGKVNMTLMAPDDYIESQTDSIKKTIQFIEKVKEINCPLVSPVITPRFALSVDMTIMKKLGRIAREGNYHIQTHISENPCEVKLVEQLYGKKYAEVYDEAGLLTPKTILAHGVYLTDEEIELIAERGTGLSHCPESNCLLRSGMCKVKKIINMGVNVSLGTDISGGASPSILNAMRSAINTSINSNFTNNKSYGCFDWKEVFYLATLGGAKALRMDDKIGNFKEGKEFDALIIDADSENSSCDYLLPVSPLENLQKVIFTGDDRNITSVFVAGVKVK</sequence>
<comment type="function">
    <text evidence="9">Catalyzes the hydrolytic deamination of guanine, producing xanthine and ammonia.</text>
</comment>
<name>A0ABD2PAA7_9CUCU</name>
<comment type="caution">
    <text evidence="11">The sequence shown here is derived from an EMBL/GenBank/DDBJ whole genome shotgun (WGS) entry which is preliminary data.</text>
</comment>
<gene>
    <name evidence="11" type="ORF">HHI36_002115</name>
</gene>
<dbReference type="SUPFAM" id="SSF51338">
    <property type="entry name" value="Composite domain of metallo-dependent hydrolases"/>
    <property type="match status" value="2"/>
</dbReference>
<comment type="catalytic activity">
    <reaction evidence="8 9">
        <text>guanine + H2O + H(+) = xanthine + NH4(+)</text>
        <dbReference type="Rhea" id="RHEA:14665"/>
        <dbReference type="ChEBI" id="CHEBI:15377"/>
        <dbReference type="ChEBI" id="CHEBI:15378"/>
        <dbReference type="ChEBI" id="CHEBI:16235"/>
        <dbReference type="ChEBI" id="CHEBI:17712"/>
        <dbReference type="ChEBI" id="CHEBI:28938"/>
        <dbReference type="EC" id="3.5.4.3"/>
    </reaction>
</comment>
<dbReference type="GO" id="GO:0008270">
    <property type="term" value="F:zinc ion binding"/>
    <property type="evidence" value="ECO:0007669"/>
    <property type="project" value="UniProtKB-UniRule"/>
</dbReference>
<dbReference type="PANTHER" id="PTHR11271:SF6">
    <property type="entry name" value="GUANINE DEAMINASE"/>
    <property type="match status" value="1"/>
</dbReference>
<comment type="similarity">
    <text evidence="2 9">Belongs to the metallo-dependent hydrolases superfamily. ATZ/TRZ family.</text>
</comment>
<dbReference type="EMBL" id="JABFTP020000185">
    <property type="protein sequence ID" value="KAL3287648.1"/>
    <property type="molecule type" value="Genomic_DNA"/>
</dbReference>
<evidence type="ECO:0000313" key="11">
    <source>
        <dbReference type="EMBL" id="KAL3287648.1"/>
    </source>
</evidence>
<dbReference type="InterPro" id="IPR006680">
    <property type="entry name" value="Amidohydro-rel"/>
</dbReference>
<dbReference type="InterPro" id="IPR011059">
    <property type="entry name" value="Metal-dep_hydrolase_composite"/>
</dbReference>
<dbReference type="AlphaFoldDB" id="A0ABD2PAA7"/>
<dbReference type="InterPro" id="IPR014311">
    <property type="entry name" value="Guanine_deaminase"/>
</dbReference>
<keyword evidence="5 9" id="KW-0479">Metal-binding</keyword>
<evidence type="ECO:0000256" key="3">
    <source>
        <dbReference type="ARBA" id="ARBA00012781"/>
    </source>
</evidence>
<dbReference type="GO" id="GO:0006147">
    <property type="term" value="P:guanine catabolic process"/>
    <property type="evidence" value="ECO:0007669"/>
    <property type="project" value="UniProtKB-UniRule"/>
</dbReference>
<comment type="pathway">
    <text evidence="1 9">Purine metabolism; guanine degradation; xanthine from guanine: step 1/1.</text>
</comment>
<proteinExistence type="inferred from homology"/>
<keyword evidence="12" id="KW-1185">Reference proteome</keyword>
<organism evidence="11 12">
    <name type="scientific">Cryptolaemus montrouzieri</name>
    <dbReference type="NCBI Taxonomy" id="559131"/>
    <lineage>
        <taxon>Eukaryota</taxon>
        <taxon>Metazoa</taxon>
        <taxon>Ecdysozoa</taxon>
        <taxon>Arthropoda</taxon>
        <taxon>Hexapoda</taxon>
        <taxon>Insecta</taxon>
        <taxon>Pterygota</taxon>
        <taxon>Neoptera</taxon>
        <taxon>Endopterygota</taxon>
        <taxon>Coleoptera</taxon>
        <taxon>Polyphaga</taxon>
        <taxon>Cucujiformia</taxon>
        <taxon>Coccinelloidea</taxon>
        <taxon>Coccinellidae</taxon>
        <taxon>Scymninae</taxon>
        <taxon>Scymnini</taxon>
        <taxon>Cryptolaemus</taxon>
    </lineage>
</organism>
<dbReference type="GO" id="GO:0008892">
    <property type="term" value="F:guanine deaminase activity"/>
    <property type="evidence" value="ECO:0007669"/>
    <property type="project" value="UniProtKB-UniRule"/>
</dbReference>
<dbReference type="InterPro" id="IPR051607">
    <property type="entry name" value="Metallo-dep_hydrolases"/>
</dbReference>
<dbReference type="Gene3D" id="2.30.40.10">
    <property type="entry name" value="Urease, subunit C, domain 1"/>
    <property type="match status" value="1"/>
</dbReference>
<evidence type="ECO:0000256" key="9">
    <source>
        <dbReference type="RuleBase" id="RU366009"/>
    </source>
</evidence>
<keyword evidence="7 9" id="KW-0862">Zinc</keyword>
<evidence type="ECO:0000256" key="8">
    <source>
        <dbReference type="ARBA" id="ARBA00051148"/>
    </source>
</evidence>
<protein>
    <recommendedName>
        <fullName evidence="4 9">Guanine deaminase</fullName>
        <shortName evidence="9">Guanase</shortName>
        <ecNumber evidence="3 9">3.5.4.3</ecNumber>
    </recommendedName>
    <alternativeName>
        <fullName evidence="9">Guanine aminohydrolase</fullName>
    </alternativeName>
</protein>
<evidence type="ECO:0000256" key="2">
    <source>
        <dbReference type="ARBA" id="ARBA00006745"/>
    </source>
</evidence>
<dbReference type="FunFam" id="3.20.20.140:FF:000022">
    <property type="entry name" value="Guanine deaminase"/>
    <property type="match status" value="1"/>
</dbReference>
<evidence type="ECO:0000259" key="10">
    <source>
        <dbReference type="Pfam" id="PF01979"/>
    </source>
</evidence>
<dbReference type="SUPFAM" id="SSF51556">
    <property type="entry name" value="Metallo-dependent hydrolases"/>
    <property type="match status" value="1"/>
</dbReference>
<reference evidence="11 12" key="1">
    <citation type="journal article" date="2021" name="BMC Biol.">
        <title>Horizontally acquired antibacterial genes associated with adaptive radiation of ladybird beetles.</title>
        <authorList>
            <person name="Li H.S."/>
            <person name="Tang X.F."/>
            <person name="Huang Y.H."/>
            <person name="Xu Z.Y."/>
            <person name="Chen M.L."/>
            <person name="Du X.Y."/>
            <person name="Qiu B.Y."/>
            <person name="Chen P.T."/>
            <person name="Zhang W."/>
            <person name="Slipinski A."/>
            <person name="Escalona H.E."/>
            <person name="Waterhouse R.M."/>
            <person name="Zwick A."/>
            <person name="Pang H."/>
        </authorList>
    </citation>
    <scope>NUCLEOTIDE SEQUENCE [LARGE SCALE GENOMIC DNA]</scope>
    <source>
        <strain evidence="11">SYSU2018</strain>
    </source>
</reference>
<dbReference type="PANTHER" id="PTHR11271">
    <property type="entry name" value="GUANINE DEAMINASE"/>
    <property type="match status" value="1"/>
</dbReference>
<feature type="domain" description="Amidohydrolase-related" evidence="10">
    <location>
        <begin position="70"/>
        <end position="435"/>
    </location>
</feature>
<evidence type="ECO:0000256" key="5">
    <source>
        <dbReference type="ARBA" id="ARBA00022723"/>
    </source>
</evidence>
<accession>A0ABD2PAA7</accession>
<keyword evidence="6 9" id="KW-0378">Hydrolase</keyword>
<dbReference type="InterPro" id="IPR032466">
    <property type="entry name" value="Metal_Hydrolase"/>
</dbReference>
<evidence type="ECO:0000256" key="7">
    <source>
        <dbReference type="ARBA" id="ARBA00022833"/>
    </source>
</evidence>
<evidence type="ECO:0000256" key="4">
    <source>
        <dbReference type="ARBA" id="ARBA00014514"/>
    </source>
</evidence>
<dbReference type="NCBIfam" id="TIGR02967">
    <property type="entry name" value="guan_deamin"/>
    <property type="match status" value="1"/>
</dbReference>
<dbReference type="Gene3D" id="3.20.20.140">
    <property type="entry name" value="Metal-dependent hydrolases"/>
    <property type="match status" value="1"/>
</dbReference>